<reference evidence="7 8" key="1">
    <citation type="submission" date="2020-08" db="EMBL/GenBank/DDBJ databases">
        <title>Genomic Encyclopedia of Type Strains, Phase IV (KMG-IV): sequencing the most valuable type-strain genomes for metagenomic binning, comparative biology and taxonomic classification.</title>
        <authorList>
            <person name="Goeker M."/>
        </authorList>
    </citation>
    <scope>NUCLEOTIDE SEQUENCE [LARGE SCALE GENOMIC DNA]</scope>
    <source>
        <strain evidence="7 8">DSM 14590</strain>
    </source>
</reference>
<dbReference type="GO" id="GO:0034599">
    <property type="term" value="P:cellular response to oxidative stress"/>
    <property type="evidence" value="ECO:0007669"/>
    <property type="project" value="TreeGrafter"/>
</dbReference>
<dbReference type="GO" id="GO:0004601">
    <property type="term" value="F:peroxidase activity"/>
    <property type="evidence" value="ECO:0007669"/>
    <property type="project" value="UniProtKB-KW"/>
</dbReference>
<evidence type="ECO:0000256" key="2">
    <source>
        <dbReference type="ARBA" id="ARBA00022559"/>
    </source>
</evidence>
<dbReference type="InterPro" id="IPR013766">
    <property type="entry name" value="Thioredoxin_domain"/>
</dbReference>
<dbReference type="InterPro" id="IPR036249">
    <property type="entry name" value="Thioredoxin-like_sf"/>
</dbReference>
<dbReference type="SUPFAM" id="SSF52833">
    <property type="entry name" value="Thioredoxin-like"/>
    <property type="match status" value="1"/>
</dbReference>
<dbReference type="EMBL" id="JACICZ010000006">
    <property type="protein sequence ID" value="MBB3869072.1"/>
    <property type="molecule type" value="Genomic_DNA"/>
</dbReference>
<keyword evidence="2 5" id="KW-0575">Peroxidase</keyword>
<protein>
    <recommendedName>
        <fullName evidence="5">Glutathione peroxidase</fullName>
    </recommendedName>
</protein>
<dbReference type="PROSITE" id="PS00763">
    <property type="entry name" value="GLUTATHIONE_PEROXID_2"/>
    <property type="match status" value="1"/>
</dbReference>
<sequence>MMKREVKTMSVYDFTVKTIRGEEQSLADYKGKVLLIVNTASKCGFTPQYKELQELYEQYRDRGFVVLGFPCNQFGHQEPGTEEEIEQFCQVNYGVTFPMFAKVDVNGENAHPLFQYLKEKAPGVLGTKAIKWNFTKFLVDRNGNVVARFASQTKPSELKNEIEELL</sequence>
<keyword evidence="3 5" id="KW-0560">Oxidoreductase</keyword>
<evidence type="ECO:0000256" key="3">
    <source>
        <dbReference type="ARBA" id="ARBA00023002"/>
    </source>
</evidence>
<comment type="caution">
    <text evidence="7">The sequence shown here is derived from an EMBL/GenBank/DDBJ whole genome shotgun (WGS) entry which is preliminary data.</text>
</comment>
<evidence type="ECO:0000256" key="1">
    <source>
        <dbReference type="ARBA" id="ARBA00006926"/>
    </source>
</evidence>
<dbReference type="InterPro" id="IPR029760">
    <property type="entry name" value="GPX_CS"/>
</dbReference>
<dbReference type="CDD" id="cd00340">
    <property type="entry name" value="GSH_Peroxidase"/>
    <property type="match status" value="1"/>
</dbReference>
<evidence type="ECO:0000259" key="6">
    <source>
        <dbReference type="PROSITE" id="PS51352"/>
    </source>
</evidence>
<organism evidence="7 8">
    <name type="scientific">Parageobacillus toebii NBRC 107807</name>
    <dbReference type="NCBI Taxonomy" id="1223503"/>
    <lineage>
        <taxon>Bacteria</taxon>
        <taxon>Bacillati</taxon>
        <taxon>Bacillota</taxon>
        <taxon>Bacilli</taxon>
        <taxon>Bacillales</taxon>
        <taxon>Anoxybacillaceae</taxon>
        <taxon>Parageobacillus</taxon>
    </lineage>
</organism>
<accession>A0AA89P321</accession>
<proteinExistence type="inferred from homology"/>
<dbReference type="Proteomes" id="UP000613002">
    <property type="component" value="Unassembled WGS sequence"/>
</dbReference>
<dbReference type="FunFam" id="3.40.30.10:FF:000010">
    <property type="entry name" value="Glutathione peroxidase"/>
    <property type="match status" value="1"/>
</dbReference>
<evidence type="ECO:0000313" key="7">
    <source>
        <dbReference type="EMBL" id="MBB3869072.1"/>
    </source>
</evidence>
<feature type="active site" evidence="4">
    <location>
        <position position="43"/>
    </location>
</feature>
<gene>
    <name evidence="7" type="ORF">HNR78_001961</name>
</gene>
<dbReference type="Pfam" id="PF00255">
    <property type="entry name" value="GSHPx"/>
    <property type="match status" value="1"/>
</dbReference>
<feature type="domain" description="Thioredoxin" evidence="6">
    <location>
        <begin position="5"/>
        <end position="166"/>
    </location>
</feature>
<dbReference type="PROSITE" id="PS51352">
    <property type="entry name" value="THIOREDOXIN_2"/>
    <property type="match status" value="1"/>
</dbReference>
<name>A0AA89P321_9BACL</name>
<keyword evidence="8" id="KW-1185">Reference proteome</keyword>
<dbReference type="AlphaFoldDB" id="A0AA89P321"/>
<dbReference type="PRINTS" id="PR01011">
    <property type="entry name" value="GLUTPROXDASE"/>
</dbReference>
<dbReference type="Gene3D" id="3.40.30.10">
    <property type="entry name" value="Glutaredoxin"/>
    <property type="match status" value="1"/>
</dbReference>
<dbReference type="PIRSF" id="PIRSF000303">
    <property type="entry name" value="Glutathion_perox"/>
    <property type="match status" value="1"/>
</dbReference>
<dbReference type="InterPro" id="IPR029759">
    <property type="entry name" value="GPX_AS"/>
</dbReference>
<evidence type="ECO:0000313" key="8">
    <source>
        <dbReference type="Proteomes" id="UP000613002"/>
    </source>
</evidence>
<evidence type="ECO:0000256" key="4">
    <source>
        <dbReference type="PIRSR" id="PIRSR000303-1"/>
    </source>
</evidence>
<dbReference type="PROSITE" id="PS51355">
    <property type="entry name" value="GLUTATHIONE_PEROXID_3"/>
    <property type="match status" value="1"/>
</dbReference>
<dbReference type="PANTHER" id="PTHR11592:SF78">
    <property type="entry name" value="GLUTATHIONE PEROXIDASE"/>
    <property type="match status" value="1"/>
</dbReference>
<comment type="similarity">
    <text evidence="1 5">Belongs to the glutathione peroxidase family.</text>
</comment>
<dbReference type="PROSITE" id="PS00460">
    <property type="entry name" value="GLUTATHIONE_PEROXID_1"/>
    <property type="match status" value="1"/>
</dbReference>
<dbReference type="InterPro" id="IPR000889">
    <property type="entry name" value="Glutathione_peroxidase"/>
</dbReference>
<evidence type="ECO:0000256" key="5">
    <source>
        <dbReference type="RuleBase" id="RU000499"/>
    </source>
</evidence>
<dbReference type="PANTHER" id="PTHR11592">
    <property type="entry name" value="GLUTATHIONE PEROXIDASE"/>
    <property type="match status" value="1"/>
</dbReference>